<dbReference type="InterPro" id="IPR036709">
    <property type="entry name" value="Autotransporte_beta_dom_sf"/>
</dbReference>
<dbReference type="Pfam" id="PF18883">
    <property type="entry name" value="AC_1"/>
    <property type="match status" value="1"/>
</dbReference>
<sequence length="953" mass="101578">MMEINMLRRSYPPKSLIHCLLLSALTSVGISKVHAEQINIYDGQPGHVVDGQQLDGISVSQDGTGIQIKDTTVNGRVSIINGANAEIDNLTLTCTTSNCVGVHIQGVGHIVGSAGTTTDFIGRGLNIDSNGTGLASSGSANIDLTDVTINATGNGLDLNGSVTKNDIANITKIDDFDITAGAHGVYAFFSAEVYLSNGTITTTSDNGIGAYLGGANNTGTSPVQTSVNANNVTLHTKGDNAYGIYSVQMGGTNGQPARGAVSSWNNSYIITEGTGSSGAIANYSWNTIELLNGSTVATSGDNAYGLWSRGGAKISLDNSRVTTQGTGSVGVYSYHYGNNYLKNGSSIETSGQGAHGAMVQYAGYISLEDSSILTKGTDAHGIYMLVGVAENGGSRNGSKVDLQRSSIVSEAGYGIAAQGGTLQVNVLDGSLLSGESGLLKVEDYTGSGSPSWDQGITTVDIVVDGNSTISGHTEKADTAIANITLKNGSLWQFDSDSNLTDLINDNSTITFLSNSGSQRANRFTTLTVEGNYSGNDGLIIMNTALNGDDSLTDKLIVNGDTSGRTYVQINNAGGLGDQTIEGIEVIQVKGDSSGSFEQQGRIVAGAYDYTLARGTTDSNSNNWYLTSKLTGDSDESILRPEAGSYLGNLVAANTMFNLRLHDRQGETSYIDFITGEHKTTSMWLRYQYGQNEFGASSQLDVTNNWYVTQLGGDIANWSHQGVDRLHVGIMAGYGRSTNDVGPNKLGNSSSGKVDGYSVGLYGTWYENDLNRTGLYVDSWLMWNHLNGKVNGEGLQSEEYKLKGFTASLEGGYTFLAAESEYYHLWLQPQGQLTWMGVDADNHTEREGSKISGKSNNLQTRLGLRTILDSNSPVQDFSGQIFIETNWLYNTQPFSIKMNGDRVYQSGVRNLAEIKGGIESTLHKNSNIWINLGYQFGEHDYRNIGLTLGMQVRF</sequence>
<dbReference type="InterPro" id="IPR011050">
    <property type="entry name" value="Pectin_lyase_fold/virulence"/>
</dbReference>
<organism evidence="2 3">
    <name type="scientific">Orbus sasakiae</name>
    <dbReference type="NCBI Taxonomy" id="1078475"/>
    <lineage>
        <taxon>Bacteria</taxon>
        <taxon>Pseudomonadati</taxon>
        <taxon>Pseudomonadota</taxon>
        <taxon>Gammaproteobacteria</taxon>
        <taxon>Orbales</taxon>
        <taxon>Orbaceae</taxon>
        <taxon>Orbus</taxon>
    </lineage>
</organism>
<evidence type="ECO:0000313" key="2">
    <source>
        <dbReference type="EMBL" id="GAA5112244.1"/>
    </source>
</evidence>
<dbReference type="SUPFAM" id="SSF51126">
    <property type="entry name" value="Pectin lyase-like"/>
    <property type="match status" value="1"/>
</dbReference>
<evidence type="ECO:0000313" key="3">
    <source>
        <dbReference type="Proteomes" id="UP001500171"/>
    </source>
</evidence>
<comment type="caution">
    <text evidence="2">The sequence shown here is derived from an EMBL/GenBank/DDBJ whole genome shotgun (WGS) entry which is preliminary data.</text>
</comment>
<dbReference type="InterPro" id="IPR006315">
    <property type="entry name" value="OM_autotransptr_brl_dom"/>
</dbReference>
<dbReference type="PROSITE" id="PS51208">
    <property type="entry name" value="AUTOTRANSPORTER"/>
    <property type="match status" value="1"/>
</dbReference>
<dbReference type="SUPFAM" id="SSF103515">
    <property type="entry name" value="Autotransporter"/>
    <property type="match status" value="1"/>
</dbReference>
<protein>
    <submittedName>
        <fullName evidence="2">Autotransporter outer membrane beta-barrel domain-containing protein</fullName>
    </submittedName>
</protein>
<dbReference type="InterPro" id="IPR043990">
    <property type="entry name" value="AC_1"/>
</dbReference>
<accession>A0ABP9N8Z5</accession>
<dbReference type="RefSeq" id="WP_345491470.1">
    <property type="nucleotide sequence ID" value="NZ_BAABHY010000005.1"/>
</dbReference>
<dbReference type="InterPro" id="IPR012332">
    <property type="entry name" value="Autotransporter_pectin_lyase_C"/>
</dbReference>
<dbReference type="Pfam" id="PF03797">
    <property type="entry name" value="Autotransporter"/>
    <property type="match status" value="1"/>
</dbReference>
<dbReference type="EMBL" id="BAABHY010000005">
    <property type="protein sequence ID" value="GAA5112244.1"/>
    <property type="molecule type" value="Genomic_DNA"/>
</dbReference>
<reference evidence="3" key="1">
    <citation type="journal article" date="2019" name="Int. J. Syst. Evol. Microbiol.">
        <title>The Global Catalogue of Microorganisms (GCM) 10K type strain sequencing project: providing services to taxonomists for standard genome sequencing and annotation.</title>
        <authorList>
            <consortium name="The Broad Institute Genomics Platform"/>
            <consortium name="The Broad Institute Genome Sequencing Center for Infectious Disease"/>
            <person name="Wu L."/>
            <person name="Ma J."/>
        </authorList>
    </citation>
    <scope>NUCLEOTIDE SEQUENCE [LARGE SCALE GENOMIC DNA]</scope>
    <source>
        <strain evidence="3">JCM 18050</strain>
    </source>
</reference>
<evidence type="ECO:0000259" key="1">
    <source>
        <dbReference type="PROSITE" id="PS51208"/>
    </source>
</evidence>
<dbReference type="Gene3D" id="2.160.20.20">
    <property type="match status" value="1"/>
</dbReference>
<dbReference type="InterPro" id="IPR005546">
    <property type="entry name" value="Autotransporte_beta"/>
</dbReference>
<dbReference type="PANTHER" id="PTHR12338:SF5">
    <property type="entry name" value="ANTIGEN 43-RELATED"/>
    <property type="match status" value="1"/>
</dbReference>
<keyword evidence="3" id="KW-1185">Reference proteome</keyword>
<proteinExistence type="predicted"/>
<name>A0ABP9N8Z5_9GAMM</name>
<feature type="domain" description="Autotransporter" evidence="1">
    <location>
        <begin position="675"/>
        <end position="953"/>
    </location>
</feature>
<dbReference type="InterPro" id="IPR050909">
    <property type="entry name" value="Bact_Autotransporter_VF"/>
</dbReference>
<dbReference type="Gene3D" id="2.40.128.130">
    <property type="entry name" value="Autotransporter beta-domain"/>
    <property type="match status" value="1"/>
</dbReference>
<dbReference type="CDD" id="cd01344">
    <property type="entry name" value="PL2_Passenger_AT"/>
    <property type="match status" value="1"/>
</dbReference>
<dbReference type="NCBIfam" id="TIGR01414">
    <property type="entry name" value="autotrans_barl"/>
    <property type="match status" value="1"/>
</dbReference>
<dbReference type="Proteomes" id="UP001500171">
    <property type="component" value="Unassembled WGS sequence"/>
</dbReference>
<dbReference type="SMART" id="SM00869">
    <property type="entry name" value="Autotransporter"/>
    <property type="match status" value="1"/>
</dbReference>
<dbReference type="PANTHER" id="PTHR12338">
    <property type="entry name" value="AUTOTRANSPORTER"/>
    <property type="match status" value="1"/>
</dbReference>
<gene>
    <name evidence="2" type="ORF">GCM10023211_18560</name>
</gene>